<protein>
    <submittedName>
        <fullName evidence="2">Uncharacterized protein</fullName>
    </submittedName>
</protein>
<evidence type="ECO:0000313" key="2">
    <source>
        <dbReference type="EMBL" id="CAE0363050.1"/>
    </source>
</evidence>
<reference evidence="2" key="1">
    <citation type="submission" date="2021-01" db="EMBL/GenBank/DDBJ databases">
        <authorList>
            <person name="Corre E."/>
            <person name="Pelletier E."/>
            <person name="Niang G."/>
            <person name="Scheremetjew M."/>
            <person name="Finn R."/>
            <person name="Kale V."/>
            <person name="Holt S."/>
            <person name="Cochrane G."/>
            <person name="Meng A."/>
            <person name="Brown T."/>
            <person name="Cohen L."/>
        </authorList>
    </citation>
    <scope>NUCLEOTIDE SEQUENCE</scope>
    <source>
        <strain evidence="2">CCMP1510</strain>
    </source>
</reference>
<feature type="region of interest" description="Disordered" evidence="1">
    <location>
        <begin position="1"/>
        <end position="49"/>
    </location>
</feature>
<name>A0A7S3JUJ7_9STRA</name>
<dbReference type="AlphaFoldDB" id="A0A7S3JUJ7"/>
<dbReference type="PANTHER" id="PTHR35482:SF1">
    <property type="entry name" value="CYTOCHROME C OXIDASE SUBUNIT"/>
    <property type="match status" value="1"/>
</dbReference>
<proteinExistence type="predicted"/>
<sequence>MSQSLDDDAGFSQLMNEAESFFSSKNQTKQTSSVGGTWTPPPALDEEETHKPKVATWGRFPRPKDISKAYGGGKRIGVGAINVVNETAEAEKQRATTEALARFREKNGADRRLVEANRDKIENAIDTAQKLVLRGNGIDAVKILKPIVDSYCSIKTDLGANAMLELALCYEAVADTESAKLMYGQLVLSPISDIKRRAIQLSFGFEAQEKLNVGSYKDSEAAALAKSVWQFDLNDLGAPVYLTNTPTSKLSTAKKSSNNEQLSEQDEAFDVLRRATIGGEAFASPERVANALILYDTEFDDHIDNASVFEDHDVERKQLASNPTSADTSRTETIAHVQNEDFVSDEFTQEEQETGLDRVDGEWNVVMIFSRDDDPTTAKYAPRGTSINFDATSQTVYRKIPILGGNFFFDWFGRAEAEVQRSSSIVAYLNEVQPALFSPLANAEWRVKIMHLDKRILALRADNHQLFLCKRQK</sequence>
<dbReference type="PANTHER" id="PTHR35482">
    <property type="entry name" value="CYTOCHROME C OXIDASE SUBUNIT"/>
    <property type="match status" value="1"/>
</dbReference>
<organism evidence="2">
    <name type="scientific">Aureoumbra lagunensis</name>
    <dbReference type="NCBI Taxonomy" id="44058"/>
    <lineage>
        <taxon>Eukaryota</taxon>
        <taxon>Sar</taxon>
        <taxon>Stramenopiles</taxon>
        <taxon>Ochrophyta</taxon>
        <taxon>Pelagophyceae</taxon>
        <taxon>Pelagomonadales</taxon>
        <taxon>Aureoumbra</taxon>
    </lineage>
</organism>
<accession>A0A7S3JUJ7</accession>
<evidence type="ECO:0000256" key="1">
    <source>
        <dbReference type="SAM" id="MobiDB-lite"/>
    </source>
</evidence>
<gene>
    <name evidence="2" type="ORF">ALAG00032_LOCUS3791</name>
</gene>
<feature type="compositionally biased region" description="Polar residues" evidence="1">
    <location>
        <begin position="21"/>
        <end position="36"/>
    </location>
</feature>
<dbReference type="EMBL" id="HBIJ01005366">
    <property type="protein sequence ID" value="CAE0363050.1"/>
    <property type="molecule type" value="Transcribed_RNA"/>
</dbReference>